<name>G2LDC0_CHLTF</name>
<sequence length="143" mass="14756">MPEQGLAIVSGRVEVVKQPVSAGQVGVVREGEWRGGDGLEEILDAPAAPAQEGREGRQDGNVVGGADAGWLSVGCEGDNRRGRGVGAGEPCQEGRCQERHITWDDQTPRASELAGVCDGAGDTAERAAIGDGVNQDVPVKTIV</sequence>
<dbReference type="STRING" id="981222.Cabther_A1226"/>
<dbReference type="EMBL" id="CP002514">
    <property type="protein sequence ID" value="AEP11980.1"/>
    <property type="molecule type" value="Genomic_DNA"/>
</dbReference>
<dbReference type="HOGENOM" id="CLU_1802663_0_0_0"/>
<organism evidence="2 3">
    <name type="scientific">Chloracidobacterium thermophilum (strain B)</name>
    <dbReference type="NCBI Taxonomy" id="981222"/>
    <lineage>
        <taxon>Bacteria</taxon>
        <taxon>Pseudomonadati</taxon>
        <taxon>Acidobacteriota</taxon>
        <taxon>Terriglobia</taxon>
        <taxon>Terriglobales</taxon>
        <taxon>Acidobacteriaceae</taxon>
        <taxon>Chloracidobacterium</taxon>
    </lineage>
</organism>
<feature type="region of interest" description="Disordered" evidence="1">
    <location>
        <begin position="46"/>
        <end position="65"/>
    </location>
</feature>
<dbReference type="AlphaFoldDB" id="G2LDC0"/>
<evidence type="ECO:0000313" key="3">
    <source>
        <dbReference type="Proteomes" id="UP000006791"/>
    </source>
</evidence>
<evidence type="ECO:0000256" key="1">
    <source>
        <dbReference type="SAM" id="MobiDB-lite"/>
    </source>
</evidence>
<evidence type="ECO:0000313" key="2">
    <source>
        <dbReference type="EMBL" id="AEP11980.1"/>
    </source>
</evidence>
<protein>
    <submittedName>
        <fullName evidence="2">Uncharacterized protein</fullName>
    </submittedName>
</protein>
<keyword evidence="3" id="KW-1185">Reference proteome</keyword>
<dbReference type="Proteomes" id="UP000006791">
    <property type="component" value="Chromosome 1"/>
</dbReference>
<dbReference type="KEGG" id="ctm:Cabther_A1226"/>
<reference evidence="2 3" key="1">
    <citation type="journal article" date="2012" name="Environ. Microbiol.">
        <title>Complete genome of Candidatus Chloracidobacterium thermophilum, a chlorophyll-based photoheterotroph belonging to the phylum Acidobacteria.</title>
        <authorList>
            <person name="Garcia Costas A.M."/>
            <person name="Liu Z."/>
            <person name="Tomsho L.P."/>
            <person name="Schuster S.C."/>
            <person name="Ward D.M."/>
            <person name="Bryant D.A."/>
        </authorList>
    </citation>
    <scope>NUCLEOTIDE SEQUENCE [LARGE SCALE GENOMIC DNA]</scope>
    <source>
        <strain evidence="2 3">B</strain>
    </source>
</reference>
<gene>
    <name evidence="2" type="ordered locus">Cabther_A1226</name>
</gene>
<accession>G2LDC0</accession>
<proteinExistence type="predicted"/>